<dbReference type="RefSeq" id="WP_008105105.1">
    <property type="nucleotide sequence ID" value="NZ_FOSD01000004.1"/>
</dbReference>
<accession>A0A1I3WP72</accession>
<protein>
    <submittedName>
        <fullName evidence="1">Uncharacterized protein</fullName>
    </submittedName>
</protein>
<reference evidence="1 2" key="1">
    <citation type="submission" date="2016-10" db="EMBL/GenBank/DDBJ databases">
        <authorList>
            <person name="Varghese N."/>
            <person name="Submissions S."/>
        </authorList>
    </citation>
    <scope>NUCLEOTIDE SEQUENCE [LARGE SCALE GENOMIC DNA]</scope>
    <source>
        <strain evidence="1 2">YR512</strain>
    </source>
</reference>
<keyword evidence="2" id="KW-1185">Reference proteome</keyword>
<comment type="caution">
    <text evidence="1">The sequence shown here is derived from an EMBL/GenBank/DDBJ whole genome shotgun (WGS) entry which is preliminary data.</text>
</comment>
<sequence length="114" mass="12857">MTNISVLGGRCLLAKIRKCVLCDSAKKLTCKPRVARNLSSVYCIIQQKKFYLSHSSFGWHLPGKFWKSVAMHEKSVICLFLAFNRCHPNCLMRGVTPALMLNFVASTATEKYSL</sequence>
<organism evidence="1 2">
    <name type="scientific">Candidatus Pantoea symbiotica</name>
    <dbReference type="NCBI Taxonomy" id="1884370"/>
    <lineage>
        <taxon>Bacteria</taxon>
        <taxon>Pseudomonadati</taxon>
        <taxon>Pseudomonadota</taxon>
        <taxon>Gammaproteobacteria</taxon>
        <taxon>Enterobacterales</taxon>
        <taxon>Erwiniaceae</taxon>
        <taxon>Pantoea</taxon>
    </lineage>
</organism>
<evidence type="ECO:0000313" key="1">
    <source>
        <dbReference type="EMBL" id="SFK08983.1"/>
    </source>
</evidence>
<name>A0A1I3WP72_9GAMM</name>
<evidence type="ECO:0000313" key="2">
    <source>
        <dbReference type="Proteomes" id="UP000198841"/>
    </source>
</evidence>
<dbReference type="Proteomes" id="UP000198841">
    <property type="component" value="Unassembled WGS sequence"/>
</dbReference>
<dbReference type="EMBL" id="FOSD01000004">
    <property type="protein sequence ID" value="SFK08983.1"/>
    <property type="molecule type" value="Genomic_DNA"/>
</dbReference>
<proteinExistence type="predicted"/>
<gene>
    <name evidence="1" type="ORF">SAMN05518863_104321</name>
</gene>